<feature type="transmembrane region" description="Helical" evidence="14">
    <location>
        <begin position="83"/>
        <end position="112"/>
    </location>
</feature>
<evidence type="ECO:0000256" key="1">
    <source>
        <dbReference type="ARBA" id="ARBA00000900"/>
    </source>
</evidence>
<dbReference type="InterPro" id="IPR011016">
    <property type="entry name" value="Znf_RING-CH"/>
</dbReference>
<feature type="transmembrane region" description="Helical" evidence="14">
    <location>
        <begin position="684"/>
        <end position="707"/>
    </location>
</feature>
<dbReference type="CDD" id="cd16702">
    <property type="entry name" value="RING_CH-C4HC3_MARCH6"/>
    <property type="match status" value="1"/>
</dbReference>
<dbReference type="Proteomes" id="UP000005222">
    <property type="component" value="Chromosome B"/>
</dbReference>
<evidence type="ECO:0000313" key="16">
    <source>
        <dbReference type="EMBL" id="CCE73237.1"/>
    </source>
</evidence>
<dbReference type="SMART" id="SM00744">
    <property type="entry name" value="RINGv"/>
    <property type="match status" value="1"/>
</dbReference>
<evidence type="ECO:0000313" key="17">
    <source>
        <dbReference type="Proteomes" id="UP000005222"/>
    </source>
</evidence>
<dbReference type="PROSITE" id="PS51292">
    <property type="entry name" value="ZF_RING_CH"/>
    <property type="match status" value="1"/>
</dbReference>
<evidence type="ECO:0000256" key="5">
    <source>
        <dbReference type="ARBA" id="ARBA00022679"/>
    </source>
</evidence>
<dbReference type="GO" id="GO:0008270">
    <property type="term" value="F:zinc ion binding"/>
    <property type="evidence" value="ECO:0007669"/>
    <property type="project" value="UniProtKB-KW"/>
</dbReference>
<feature type="transmembrane region" description="Helical" evidence="14">
    <location>
        <begin position="719"/>
        <end position="739"/>
    </location>
</feature>
<dbReference type="InterPro" id="IPR013083">
    <property type="entry name" value="Znf_RING/FYVE/PHD"/>
</dbReference>
<keyword evidence="8" id="KW-0863">Zinc-finger</keyword>
<dbReference type="GO" id="GO:0005789">
    <property type="term" value="C:endoplasmic reticulum membrane"/>
    <property type="evidence" value="ECO:0007669"/>
    <property type="project" value="TreeGrafter"/>
</dbReference>
<evidence type="ECO:0000256" key="12">
    <source>
        <dbReference type="ARBA" id="ARBA00023136"/>
    </source>
</evidence>
<keyword evidence="10" id="KW-0862">Zinc</keyword>
<feature type="transmembrane region" description="Helical" evidence="14">
    <location>
        <begin position="1088"/>
        <end position="1107"/>
    </location>
</feature>
<dbReference type="PANTHER" id="PTHR13145">
    <property type="entry name" value="SSM4 PROTEIN"/>
    <property type="match status" value="1"/>
</dbReference>
<feature type="region of interest" description="Disordered" evidence="13">
    <location>
        <begin position="358"/>
        <end position="388"/>
    </location>
</feature>
<keyword evidence="5" id="KW-0808">Transferase</keyword>
<evidence type="ECO:0000256" key="11">
    <source>
        <dbReference type="ARBA" id="ARBA00022989"/>
    </source>
</evidence>
<dbReference type="Gene3D" id="3.30.40.10">
    <property type="entry name" value="Zinc/RING finger domain, C3HC4 (zinc finger)"/>
    <property type="match status" value="1"/>
</dbReference>
<evidence type="ECO:0000256" key="14">
    <source>
        <dbReference type="SAM" id="Phobius"/>
    </source>
</evidence>
<evidence type="ECO:0000259" key="15">
    <source>
        <dbReference type="PROSITE" id="PS51292"/>
    </source>
</evidence>
<keyword evidence="11 14" id="KW-1133">Transmembrane helix</keyword>
<dbReference type="STRING" id="559304.G8YTI6"/>
<feature type="transmembrane region" description="Helical" evidence="14">
    <location>
        <begin position="168"/>
        <end position="189"/>
    </location>
</feature>
<keyword evidence="6 14" id="KW-0812">Transmembrane</keyword>
<comment type="catalytic activity">
    <reaction evidence="1">
        <text>S-ubiquitinyl-[E2 ubiquitin-conjugating enzyme]-L-cysteine + [acceptor protein]-L-lysine = [E2 ubiquitin-conjugating enzyme]-L-cysteine + N(6)-ubiquitinyl-[acceptor protein]-L-lysine.</text>
        <dbReference type="EC" id="2.3.2.27"/>
    </reaction>
</comment>
<feature type="domain" description="RING-CH-type" evidence="15">
    <location>
        <begin position="1"/>
        <end position="63"/>
    </location>
</feature>
<dbReference type="OMA" id="DIATHIM"/>
<dbReference type="eggNOG" id="KOG1609">
    <property type="taxonomic scope" value="Eukaryota"/>
</dbReference>
<dbReference type="PANTHER" id="PTHR13145:SF0">
    <property type="entry name" value="E3 UBIQUITIN-PROTEIN LIGASE MARCHF6"/>
    <property type="match status" value="1"/>
</dbReference>
<dbReference type="FunCoup" id="G8YTI6">
    <property type="interactions" value="911"/>
</dbReference>
<feature type="transmembrane region" description="Helical" evidence="14">
    <location>
        <begin position="1128"/>
        <end position="1146"/>
    </location>
</feature>
<evidence type="ECO:0000256" key="13">
    <source>
        <dbReference type="SAM" id="MobiDB-lite"/>
    </source>
</evidence>
<evidence type="ECO:0000256" key="6">
    <source>
        <dbReference type="ARBA" id="ARBA00022692"/>
    </source>
</evidence>
<feature type="transmembrane region" description="Helical" evidence="14">
    <location>
        <begin position="624"/>
        <end position="645"/>
    </location>
</feature>
<evidence type="ECO:0000256" key="9">
    <source>
        <dbReference type="ARBA" id="ARBA00022786"/>
    </source>
</evidence>
<sequence>MSDTEKSCRVCRGEDTESQPLLHPCKCRGSIKYIHQNCLMEWLKHSNKSTKKCDICNTPYQFRTIYDQNMPKRIPLKLIWDKLLSIFLSTSVKTLSLFLYVTCLIVQVPLYWKFIGRIYTWVIDGSLPSVNPTFIGALLFGELDLQQYDLPSDSAKRLILQLRKFVDYTYYSGVRYILVCIIVHLALFVEHEWVIRDEGYTKLLLKNIGREPRTKLVDMLQEVLAGLRNEGEGGNVEAHTNLQRLEMIARAVNDLQAQPANGHYEEMLRRAINEGEAGGQNNFAEIPPEDQGTNEDENVRSSDEEVEPDDEGRTIFVRQEAAVEGGANDNSRRNDNVNQNNQQNVDEGHDAAAAMRNNENVGGNVEQEERPEVGEVEDENDNGPNDGAAGDLLEVLGINLNLSTPVPLMIMCDIAISIYLFIMYLIPHMLGTAFISFVGQLMRAGSIILEKWISIPDSLKGGLPKFLSNMDLKTSFPVSYIIINSFVELLIKSPASVVRRLILENDINGLTLGERIISLSIGYSAISLSIYKIMNKLISRQKPIMGTPRKIYKIFFEITSTAKVFLVFAIEIFFFPVYCGWLLDFCAAPLLLHQFISKTADGTEIFMFLFTSGYEVLQTHYMRIALYWILGTSYMLFFALFIGMVRGKILRPGVLFFIRSPDDPNARLIHDALVKPLRLQLSRIYLSAKVYTCFIIIGIGGVTWGLKYYLTPAGFKYNLVLPVQMPTFGLVVIMTVLAVRDILSKKALISSYCLLYWKRAFEISTHKLRLTHFILGKSVPSERGYVVYRNTFRWLIGNSNPDFKKPVTYRNALQIFREDPSVNACFVPDGNYIRAPENDTISRRFIKKLFVPVTKDDQLLSDAGIHVDEDNENDSDSSSDEFNTDNSYVIVYAPPNFKLRCVALILMLWIFSVILLLGIIFTALLLGRPVVHTVAVASDFFKFSRGFYDFLSSTSQNSEFDWRLADIPSLVLGIKFILIALKFLDQKLRLTENGENEINMAQDEENEARGVFVLGRGWLPRFGQGLSFTVLLYTFAPFLTYLWIFSVHKLCVDLPIRVYTGTPIHKIGNADEQISEDLMEILLTKTTFVIHLLVGLWTVFPYLFFLYRCLTRVEWNELEFTDYFWKALFAKTLTNFGVIHLPATVFTLLRHRHHPLRTIRLSEKDIYIWANMLALFILYKLVVGGRDLLSKVNEQVKSERYVRGRAIENIDLPDDE</sequence>
<evidence type="ECO:0000256" key="4">
    <source>
        <dbReference type="ARBA" id="ARBA00012483"/>
    </source>
</evidence>
<keyword evidence="17" id="KW-1185">Reference proteome</keyword>
<name>G8YTI6_PICSO</name>
<keyword evidence="9" id="KW-0833">Ubl conjugation pathway</keyword>
<comment type="subcellular location">
    <subcellularLocation>
        <location evidence="2">Membrane</location>
        <topology evidence="2">Multi-pass membrane protein</topology>
    </subcellularLocation>
</comment>
<dbReference type="GO" id="GO:0036503">
    <property type="term" value="P:ERAD pathway"/>
    <property type="evidence" value="ECO:0007669"/>
    <property type="project" value="TreeGrafter"/>
</dbReference>
<dbReference type="OrthoDB" id="1108038at2759"/>
<accession>G8YTI6</accession>
<dbReference type="HOGENOM" id="CLU_009000_0_0_1"/>
<dbReference type="EC" id="2.3.2.27" evidence="4"/>
<protein>
    <recommendedName>
        <fullName evidence="4">RING-type E3 ubiquitin transferase</fullName>
        <ecNumber evidence="4">2.3.2.27</ecNumber>
    </recommendedName>
</protein>
<feature type="transmembrane region" description="Helical" evidence="14">
    <location>
        <begin position="902"/>
        <end position="926"/>
    </location>
</feature>
<keyword evidence="12 14" id="KW-0472">Membrane</keyword>
<dbReference type="AlphaFoldDB" id="G8YTI6"/>
<dbReference type="GO" id="GO:0061630">
    <property type="term" value="F:ubiquitin protein ligase activity"/>
    <property type="evidence" value="ECO:0007669"/>
    <property type="project" value="UniProtKB-EC"/>
</dbReference>
<dbReference type="InParanoid" id="G8YTI6"/>
<dbReference type="SUPFAM" id="SSF57850">
    <property type="entry name" value="RING/U-box"/>
    <property type="match status" value="1"/>
</dbReference>
<dbReference type="Pfam" id="PF12906">
    <property type="entry name" value="RINGv"/>
    <property type="match status" value="1"/>
</dbReference>
<feature type="region of interest" description="Disordered" evidence="13">
    <location>
        <begin position="278"/>
        <end position="343"/>
    </location>
</feature>
<evidence type="ECO:0000256" key="10">
    <source>
        <dbReference type="ARBA" id="ARBA00022833"/>
    </source>
</evidence>
<gene>
    <name evidence="16" type="primary">Piso0_000266</name>
    <name evidence="16" type="ORF">GNLVRS01_PISO0B05633g</name>
</gene>
<keyword evidence="7" id="KW-0479">Metal-binding</keyword>
<comment type="pathway">
    <text evidence="3">Protein modification; protein ubiquitination.</text>
</comment>
<feature type="transmembrane region" description="Helical" evidence="14">
    <location>
        <begin position="554"/>
        <end position="575"/>
    </location>
</feature>
<evidence type="ECO:0000256" key="7">
    <source>
        <dbReference type="ARBA" id="ARBA00022723"/>
    </source>
</evidence>
<evidence type="ECO:0000256" key="3">
    <source>
        <dbReference type="ARBA" id="ARBA00004906"/>
    </source>
</evidence>
<dbReference type="EMBL" id="FO082058">
    <property type="protein sequence ID" value="CCE73237.1"/>
    <property type="molecule type" value="Genomic_DNA"/>
</dbReference>
<organism evidence="16 17">
    <name type="scientific">Pichia sorbitophila (strain ATCC MYA-4447 / BCRC 22081 / CBS 7064 / NBRC 10061 / NRRL Y-12695)</name>
    <name type="common">Hybrid yeast</name>
    <dbReference type="NCBI Taxonomy" id="559304"/>
    <lineage>
        <taxon>Eukaryota</taxon>
        <taxon>Fungi</taxon>
        <taxon>Dikarya</taxon>
        <taxon>Ascomycota</taxon>
        <taxon>Saccharomycotina</taxon>
        <taxon>Pichiomycetes</taxon>
        <taxon>Debaryomycetaceae</taxon>
        <taxon>Millerozyma</taxon>
    </lineage>
</organism>
<feature type="transmembrane region" description="Helical" evidence="14">
    <location>
        <begin position="1026"/>
        <end position="1045"/>
    </location>
</feature>
<evidence type="ECO:0000256" key="2">
    <source>
        <dbReference type="ARBA" id="ARBA00004141"/>
    </source>
</evidence>
<feature type="transmembrane region" description="Helical" evidence="14">
    <location>
        <begin position="967"/>
        <end position="984"/>
    </location>
</feature>
<evidence type="ECO:0000256" key="8">
    <source>
        <dbReference type="ARBA" id="ARBA00022771"/>
    </source>
</evidence>
<proteinExistence type="predicted"/>
<dbReference type="FunFam" id="3.30.40.10:FF:000287">
    <property type="entry name" value="RING finger membrane protein"/>
    <property type="match status" value="1"/>
</dbReference>
<feature type="transmembrane region" description="Helical" evidence="14">
    <location>
        <begin position="1166"/>
        <end position="1183"/>
    </location>
</feature>
<reference evidence="16 17" key="1">
    <citation type="journal article" date="2012" name="G3 (Bethesda)">
        <title>Pichia sorbitophila, an interspecies yeast hybrid reveals early steps of genome resolution following polyploidization.</title>
        <authorList>
            <person name="Leh Louis V."/>
            <person name="Despons L."/>
            <person name="Friedrich A."/>
            <person name="Martin T."/>
            <person name="Durrens P."/>
            <person name="Casaregola S."/>
            <person name="Neuveglise C."/>
            <person name="Fairhead C."/>
            <person name="Marck C."/>
            <person name="Cruz J.A."/>
            <person name="Straub M.L."/>
            <person name="Kugler V."/>
            <person name="Sacerdot C."/>
            <person name="Uzunov Z."/>
            <person name="Thierry A."/>
            <person name="Weiss S."/>
            <person name="Bleykasten C."/>
            <person name="De Montigny J."/>
            <person name="Jacques N."/>
            <person name="Jung P."/>
            <person name="Lemaire M."/>
            <person name="Mallet S."/>
            <person name="Morel G."/>
            <person name="Richard G.F."/>
            <person name="Sarkar A."/>
            <person name="Savel G."/>
            <person name="Schacherer J."/>
            <person name="Seret M.L."/>
            <person name="Talla E."/>
            <person name="Samson G."/>
            <person name="Jubin C."/>
            <person name="Poulain J."/>
            <person name="Vacherie B."/>
            <person name="Barbe V."/>
            <person name="Pelletier E."/>
            <person name="Sherman D.J."/>
            <person name="Westhof E."/>
            <person name="Weissenbach J."/>
            <person name="Baret P.V."/>
            <person name="Wincker P."/>
            <person name="Gaillardin C."/>
            <person name="Dujon B."/>
            <person name="Souciet J.L."/>
        </authorList>
    </citation>
    <scope>NUCLEOTIDE SEQUENCE [LARGE SCALE GENOMIC DNA]</scope>
    <source>
        <strain evidence="17">ATCC MYA-4447 / BCRC 22081 / CBS 7064 / NBRC 10061 / NRRL Y-12695</strain>
    </source>
</reference>